<dbReference type="AlphaFoldDB" id="M6VFU9"/>
<dbReference type="RefSeq" id="WP_002178220.1">
    <property type="nucleotide sequence ID" value="NZ_AKWD02000033.1"/>
</dbReference>
<name>M6VFU9_9LEPT</name>
<gene>
    <name evidence="1" type="ORF">LEP1GSC172_3310</name>
</gene>
<organism evidence="1 2">
    <name type="scientific">Leptospira noguchii</name>
    <dbReference type="NCBI Taxonomy" id="28182"/>
    <lineage>
        <taxon>Bacteria</taxon>
        <taxon>Pseudomonadati</taxon>
        <taxon>Spirochaetota</taxon>
        <taxon>Spirochaetia</taxon>
        <taxon>Leptospirales</taxon>
        <taxon>Leptospiraceae</taxon>
        <taxon>Leptospira</taxon>
    </lineage>
</organism>
<evidence type="ECO:0000313" key="2">
    <source>
        <dbReference type="Proteomes" id="UP000012112"/>
    </source>
</evidence>
<protein>
    <submittedName>
        <fullName evidence="1">Uncharacterized protein</fullName>
    </submittedName>
</protein>
<evidence type="ECO:0000313" key="1">
    <source>
        <dbReference type="EMBL" id="EMO53921.1"/>
    </source>
</evidence>
<dbReference type="Proteomes" id="UP000012112">
    <property type="component" value="Unassembled WGS sequence"/>
</dbReference>
<proteinExistence type="predicted"/>
<comment type="caution">
    <text evidence="1">The sequence shown here is derived from an EMBL/GenBank/DDBJ whole genome shotgun (WGS) entry which is preliminary data.</text>
</comment>
<sequence>MINVNSPTIFFDKTLYRSGDYKCYYCGSSCNQNFSVKEYVKKTFTNRDIVAQPASMYVCGGCVASFAEKITVQLMDDEIRDTQRVRQYSWIITENSKIAATKKHIKELREVILNPPNPPFLIVLADSGQKHLIFRSKIAYSKDIFPVTLEDQVILVRSNVLRERIEMLKPIIAATGKPAISDFVSVNLAISVIEYHGKIGEKYLEEFLSVKDDALTKLALWLAPNKEDCSNEYTNNR</sequence>
<dbReference type="EMBL" id="AKWD02000033">
    <property type="protein sequence ID" value="EMO53921.1"/>
    <property type="molecule type" value="Genomic_DNA"/>
</dbReference>
<dbReference type="OrthoDB" id="8479666at2"/>
<reference evidence="1 2" key="1">
    <citation type="submission" date="2013-01" db="EMBL/GenBank/DDBJ databases">
        <authorList>
            <person name="Harkins D.M."/>
            <person name="Durkin A.S."/>
            <person name="Brinkac L.M."/>
            <person name="Haft D.H."/>
            <person name="Selengut J.D."/>
            <person name="Sanka R."/>
            <person name="DePew J."/>
            <person name="Purushe J."/>
            <person name="Matthias M.A."/>
            <person name="Vinetz J.M."/>
            <person name="Sutton G.G."/>
            <person name="Nierman W.C."/>
            <person name="Fouts D.E."/>
        </authorList>
    </citation>
    <scope>NUCLEOTIDE SEQUENCE [LARGE SCALE GENOMIC DNA]</scope>
    <source>
        <strain evidence="1 2">HAI1536</strain>
    </source>
</reference>
<accession>M6VFU9</accession>